<evidence type="ECO:0000256" key="2">
    <source>
        <dbReference type="ARBA" id="ARBA00023034"/>
    </source>
</evidence>
<dbReference type="OrthoDB" id="9750843at2759"/>
<evidence type="ECO:0000256" key="1">
    <source>
        <dbReference type="ARBA" id="ARBA00004555"/>
    </source>
</evidence>
<dbReference type="RefSeq" id="XP_040491129.1">
    <property type="nucleotide sequence ID" value="XM_040635195.1"/>
</dbReference>
<evidence type="ECO:0000256" key="5">
    <source>
        <dbReference type="SAM" id="MobiDB-lite"/>
    </source>
</evidence>
<feature type="compositionally biased region" description="Basic and acidic residues" evidence="5">
    <location>
        <begin position="463"/>
        <end position="475"/>
    </location>
</feature>
<feature type="coiled-coil region" evidence="4">
    <location>
        <begin position="893"/>
        <end position="948"/>
    </location>
</feature>
<feature type="coiled-coil region" evidence="4">
    <location>
        <begin position="51"/>
        <end position="78"/>
    </location>
</feature>
<comment type="subcellular location">
    <subcellularLocation>
        <location evidence="1">Golgi apparatus</location>
    </subcellularLocation>
</comment>
<dbReference type="KEGG" id="umr:103657798"/>
<dbReference type="GO" id="GO:0007030">
    <property type="term" value="P:Golgi organization"/>
    <property type="evidence" value="ECO:0007669"/>
    <property type="project" value="TreeGrafter"/>
</dbReference>
<keyword evidence="3 4" id="KW-0175">Coiled coil</keyword>
<feature type="region of interest" description="Disordered" evidence="5">
    <location>
        <begin position="1249"/>
        <end position="1278"/>
    </location>
</feature>
<dbReference type="PANTHER" id="PTHR18921:SF2">
    <property type="entry name" value="THYROID RECEPTOR-INTERACTING PROTEIN 11"/>
    <property type="match status" value="1"/>
</dbReference>
<keyword evidence="6" id="KW-1185">Reference proteome</keyword>
<feature type="coiled-coil region" evidence="4">
    <location>
        <begin position="482"/>
        <end position="509"/>
    </location>
</feature>
<protein>
    <submittedName>
        <fullName evidence="7">Thyroid receptor-interacting protein 11-like</fullName>
    </submittedName>
</protein>
<feature type="region of interest" description="Disordered" evidence="5">
    <location>
        <begin position="1292"/>
        <end position="1362"/>
    </location>
</feature>
<keyword evidence="2" id="KW-0333">Golgi apparatus</keyword>
<dbReference type="GO" id="GO:0031267">
    <property type="term" value="F:small GTPase binding"/>
    <property type="evidence" value="ECO:0007669"/>
    <property type="project" value="TreeGrafter"/>
</dbReference>
<dbReference type="GO" id="GO:0005794">
    <property type="term" value="C:Golgi apparatus"/>
    <property type="evidence" value="ECO:0007669"/>
    <property type="project" value="UniProtKB-SubCell"/>
</dbReference>
<feature type="coiled-coil region" evidence="4">
    <location>
        <begin position="536"/>
        <end position="598"/>
    </location>
</feature>
<accession>A0A8M1GGV6</accession>
<dbReference type="PANTHER" id="PTHR18921">
    <property type="entry name" value="MYOSIN HEAVY CHAIN - RELATED"/>
    <property type="match status" value="1"/>
</dbReference>
<evidence type="ECO:0000313" key="7">
    <source>
        <dbReference type="RefSeq" id="XP_040491129.1"/>
    </source>
</evidence>
<feature type="coiled-coil region" evidence="4">
    <location>
        <begin position="1129"/>
        <end position="1191"/>
    </location>
</feature>
<feature type="region of interest" description="Disordered" evidence="5">
    <location>
        <begin position="451"/>
        <end position="479"/>
    </location>
</feature>
<reference evidence="7" key="1">
    <citation type="submission" date="2025-08" db="UniProtKB">
        <authorList>
            <consortium name="RefSeq"/>
        </authorList>
    </citation>
    <scope>IDENTIFICATION</scope>
    <source>
        <tissue evidence="7">Whole blood</tissue>
    </source>
</reference>
<gene>
    <name evidence="7" type="primary">LOC103657798</name>
</gene>
<name>A0A8M1GGV6_URSMA</name>
<evidence type="ECO:0000313" key="6">
    <source>
        <dbReference type="Proteomes" id="UP000261680"/>
    </source>
</evidence>
<dbReference type="GeneID" id="103657798"/>
<feature type="compositionally biased region" description="Basic and acidic residues" evidence="5">
    <location>
        <begin position="801"/>
        <end position="812"/>
    </location>
</feature>
<feature type="region of interest" description="Disordered" evidence="5">
    <location>
        <begin position="827"/>
        <end position="851"/>
    </location>
</feature>
<feature type="coiled-coil region" evidence="4">
    <location>
        <begin position="124"/>
        <end position="178"/>
    </location>
</feature>
<feature type="region of interest" description="Disordered" evidence="5">
    <location>
        <begin position="776"/>
        <end position="812"/>
    </location>
</feature>
<feature type="compositionally biased region" description="Basic and acidic residues" evidence="5">
    <location>
        <begin position="842"/>
        <end position="851"/>
    </location>
</feature>
<proteinExistence type="predicted"/>
<organism evidence="6 7">
    <name type="scientific">Ursus maritimus</name>
    <name type="common">Polar bear</name>
    <name type="synonym">Thalarctos maritimus</name>
    <dbReference type="NCBI Taxonomy" id="29073"/>
    <lineage>
        <taxon>Eukaryota</taxon>
        <taxon>Metazoa</taxon>
        <taxon>Chordata</taxon>
        <taxon>Craniata</taxon>
        <taxon>Vertebrata</taxon>
        <taxon>Euteleostomi</taxon>
        <taxon>Mammalia</taxon>
        <taxon>Eutheria</taxon>
        <taxon>Laurasiatheria</taxon>
        <taxon>Carnivora</taxon>
        <taxon>Caniformia</taxon>
        <taxon>Ursidae</taxon>
        <taxon>Ursus</taxon>
    </lineage>
</organism>
<feature type="coiled-coil region" evidence="4">
    <location>
        <begin position="319"/>
        <end position="435"/>
    </location>
</feature>
<sequence length="1397" mass="158867">MLPWVGGLGSGLDHSPGEVDGREPCFTSHIDFTGHVGKGTSTGEEMDFADLITSQAQISRLLKDIETLEAEVSHWRRLSQSSSKILDSSEIWKLKTTIRDLEQQRMKKLDEHQLEVSVLQSLHKKQLADVIERHRQQLREYEQRESELGRVEQQLAEMERLNDNLNNVASDVRAENQKLVLALQDVRHQLEESILRNNEECLENNIAVRALKIEKGRLVAKLYRTEKKALEEKRKYKQTIKKLLPLEHARLIQLMQEKDLEIFHLQKKIEQMDADHRETKDMLSSALEEQKQLTQVIKEKASRSNDLLEQTVEDKDMRLTSVTAENHHLKEELERLRQQSRPVPDPKILELECEVFQLNELKDDLEEEVKEQQKIIHNQQQGKIRLLQSLQEQKQKVDHLQSQQEQLHIERAQLLAAKDQEIQNLQDTLGQMKAQLPDKSQHIAAEHCDDVQVTSSQPLPRENGSEKLDPSKGETQRSVQGIKEQEVEMKLLTEQNIRLTEHIDRVSKEEIGKLTQIIQQKDLEIEGLSSRISAASQRQRVDVERLQQQLQECASKSDQVLAVLNEKTRENSHLTREYQKMTERLAAKEAELQRMQEENRKLSPRIECSGQEMFRETIQNLSHIIREKDLEVDALSQKCQTLLTILQTSSTGDEVRGVHIDQFKELLRERDTFKQRVKIMEEWKEQVMTTVQNMKQESPQLQSDLRQLQAQACPGSEEDSKLQATSMDLIQTYRGKEITLEHLEKDLARIQLSIGENCHAKDLLLGKLDAIFLQPSPDSSEPADSLKAVTSDVVSQSSQLRQEEVEELRKSMQEKDTMIRTLQEEKQRWMDSVSAASPGEGKQQEHGDSDMEPLKEKQAVLQNFIPDQELRLQAKSEELLSLQEKFSSQVSENDLLRQAVTDLKERLADFETDVCQLKEENAKLVETCREKEMENQALQETNRRLSMLPREEESQSAAVEEKALALEQVLRGKEEGETGEAKRLVDAVASVQDQTVVCPQEREEVLLALTQKQMETCALQKEVHHLRERESRLTQELERRRHVASEAEDSRRREALVSEGKVAQLREEVTVLQGKLVLSSTALENASHRASVQVQSLREQLHVVTQQKEEAAFQLAASQEEGRQYGHVLAALKLELAEWMEKADSLEGKLKSLQGRFQKAKADLGLKEDQLQEVKKQNEVQQEVLEDTQKKLMDLVSKSEGMVDKTLLRRLFVGSLQAPDADRQEALRLMAGTLGIQEDQMRQLFSERPGGVTSWVTGGPGSRSAPNTPGKPSHRAMANNSFSGLFVQFLEAESRSASPPPKPSAHDVKPPDSGGRGKVAKKQGPQHLNTALGSTARKKDVKPRTTAVSLITPPGPETDGSEHLLLNAVTDAFPTYTPQILSPATKVGMAATGPSKK</sequence>
<evidence type="ECO:0000256" key="3">
    <source>
        <dbReference type="ARBA" id="ARBA00023054"/>
    </source>
</evidence>
<dbReference type="Proteomes" id="UP000261680">
    <property type="component" value="Unplaced"/>
</dbReference>
<evidence type="ECO:0000256" key="4">
    <source>
        <dbReference type="SAM" id="Coils"/>
    </source>
</evidence>
<dbReference type="GO" id="GO:0006888">
    <property type="term" value="P:endoplasmic reticulum to Golgi vesicle-mediated transport"/>
    <property type="evidence" value="ECO:0007669"/>
    <property type="project" value="TreeGrafter"/>
</dbReference>